<protein>
    <submittedName>
        <fullName evidence="1">Uncharacterized protein</fullName>
    </submittedName>
</protein>
<dbReference type="AlphaFoldDB" id="F8Q8N1"/>
<accession>F8Q8N1</accession>
<organism evidence="2">
    <name type="scientific">Serpula lacrymans var. lacrymans (strain S7.3)</name>
    <name type="common">Dry rot fungus</name>
    <dbReference type="NCBI Taxonomy" id="936435"/>
    <lineage>
        <taxon>Eukaryota</taxon>
        <taxon>Fungi</taxon>
        <taxon>Dikarya</taxon>
        <taxon>Basidiomycota</taxon>
        <taxon>Agaricomycotina</taxon>
        <taxon>Agaricomycetes</taxon>
        <taxon>Agaricomycetidae</taxon>
        <taxon>Boletales</taxon>
        <taxon>Coniophorineae</taxon>
        <taxon>Serpulaceae</taxon>
        <taxon>Serpula</taxon>
    </lineage>
</organism>
<gene>
    <name evidence="1" type="ORF">SERLA73DRAFT_142933</name>
</gene>
<proteinExistence type="predicted"/>
<sequence>MASIIPESFIIRRQSSFSANTVIAFTHANRTSSSLSFSLPLRLSRKRDSSILFRSISCLAHSAMALTHDIL</sequence>
<reference evidence="2" key="1">
    <citation type="journal article" date="2011" name="Science">
        <title>The plant cell wall-decomposing machinery underlies the functional diversity of forest fungi.</title>
        <authorList>
            <person name="Eastwood D.C."/>
            <person name="Floudas D."/>
            <person name="Binder M."/>
            <person name="Majcherczyk A."/>
            <person name="Schneider P."/>
            <person name="Aerts A."/>
            <person name="Asiegbu F.O."/>
            <person name="Baker S.E."/>
            <person name="Barry K."/>
            <person name="Bendiksby M."/>
            <person name="Blumentritt M."/>
            <person name="Coutinho P.M."/>
            <person name="Cullen D."/>
            <person name="de Vries R.P."/>
            <person name="Gathman A."/>
            <person name="Goodell B."/>
            <person name="Henrissat B."/>
            <person name="Ihrmark K."/>
            <person name="Kauserud H."/>
            <person name="Kohler A."/>
            <person name="LaButti K."/>
            <person name="Lapidus A."/>
            <person name="Lavin J.L."/>
            <person name="Lee Y.-H."/>
            <person name="Lindquist E."/>
            <person name="Lilly W."/>
            <person name="Lucas S."/>
            <person name="Morin E."/>
            <person name="Murat C."/>
            <person name="Oguiza J.A."/>
            <person name="Park J."/>
            <person name="Pisabarro A.G."/>
            <person name="Riley R."/>
            <person name="Rosling A."/>
            <person name="Salamov A."/>
            <person name="Schmidt O."/>
            <person name="Schmutz J."/>
            <person name="Skrede I."/>
            <person name="Stenlid J."/>
            <person name="Wiebenga A."/>
            <person name="Xie X."/>
            <person name="Kuees U."/>
            <person name="Hibbett D.S."/>
            <person name="Hoffmeister D."/>
            <person name="Hoegberg N."/>
            <person name="Martin F."/>
            <person name="Grigoriev I.V."/>
            <person name="Watkinson S.C."/>
        </authorList>
    </citation>
    <scope>NUCLEOTIDE SEQUENCE [LARGE SCALE GENOMIC DNA]</scope>
    <source>
        <strain evidence="2">strain S7.3</strain>
    </source>
</reference>
<keyword evidence="2" id="KW-1185">Reference proteome</keyword>
<evidence type="ECO:0000313" key="2">
    <source>
        <dbReference type="Proteomes" id="UP000008063"/>
    </source>
</evidence>
<dbReference type="Proteomes" id="UP000008063">
    <property type="component" value="Unassembled WGS sequence"/>
</dbReference>
<feature type="non-terminal residue" evidence="1">
    <location>
        <position position="71"/>
    </location>
</feature>
<evidence type="ECO:0000313" key="1">
    <source>
        <dbReference type="EMBL" id="EGN94936.1"/>
    </source>
</evidence>
<dbReference type="HOGENOM" id="CLU_2747148_0_0_1"/>
<dbReference type="InParanoid" id="F8Q8N1"/>
<dbReference type="EMBL" id="GL945486">
    <property type="protein sequence ID" value="EGN94936.1"/>
    <property type="molecule type" value="Genomic_DNA"/>
</dbReference>
<name>F8Q8N1_SERL3</name>